<keyword evidence="4 5" id="KW-0472">Membrane</keyword>
<reference evidence="6 7" key="1">
    <citation type="submission" date="2018-01" db="EMBL/GenBank/DDBJ databases">
        <title>Saezia sanguinis gen. nov., sp. nov., in the order Burkholderiales isolated from human blood.</title>
        <authorList>
            <person name="Medina-Pascual M.J."/>
            <person name="Valdezate S."/>
            <person name="Monzon S."/>
            <person name="Cuesta I."/>
            <person name="Carrasco G."/>
            <person name="Villalon P."/>
            <person name="Saez-Nieto J.A."/>
        </authorList>
    </citation>
    <scope>NUCLEOTIDE SEQUENCE [LARGE SCALE GENOMIC DNA]</scope>
    <source>
        <strain evidence="6 7">CNM695-12</strain>
    </source>
</reference>
<feature type="transmembrane region" description="Helical" evidence="5">
    <location>
        <begin position="6"/>
        <end position="21"/>
    </location>
</feature>
<protein>
    <submittedName>
        <fullName evidence="6">Colicin V production protein</fullName>
    </submittedName>
</protein>
<evidence type="ECO:0000256" key="3">
    <source>
        <dbReference type="ARBA" id="ARBA00022989"/>
    </source>
</evidence>
<feature type="transmembrane region" description="Helical" evidence="5">
    <location>
        <begin position="65"/>
        <end position="89"/>
    </location>
</feature>
<dbReference type="InterPro" id="IPR052719">
    <property type="entry name" value="CvpA-like"/>
</dbReference>
<proteinExistence type="predicted"/>
<dbReference type="EMBL" id="PQSP01000001">
    <property type="protein sequence ID" value="RUS67722.1"/>
    <property type="molecule type" value="Genomic_DNA"/>
</dbReference>
<evidence type="ECO:0000313" key="6">
    <source>
        <dbReference type="EMBL" id="RUS67722.1"/>
    </source>
</evidence>
<evidence type="ECO:0000256" key="1">
    <source>
        <dbReference type="ARBA" id="ARBA00004141"/>
    </source>
</evidence>
<dbReference type="AlphaFoldDB" id="A0A433SG81"/>
<organism evidence="6 7">
    <name type="scientific">Saezia sanguinis</name>
    <dbReference type="NCBI Taxonomy" id="1965230"/>
    <lineage>
        <taxon>Bacteria</taxon>
        <taxon>Pseudomonadati</taxon>
        <taxon>Pseudomonadota</taxon>
        <taxon>Betaproteobacteria</taxon>
        <taxon>Burkholderiales</taxon>
        <taxon>Saeziaceae</taxon>
        <taxon>Saezia</taxon>
    </lineage>
</organism>
<gene>
    <name evidence="6" type="primary">cvpA</name>
    <name evidence="6" type="ORF">CUZ56_00198</name>
</gene>
<dbReference type="PANTHER" id="PTHR36926:SF1">
    <property type="entry name" value="COLICIN V PRODUCTION PROTEIN"/>
    <property type="match status" value="1"/>
</dbReference>
<sequence length="177" mass="19499">MGGLDLLIIAVVLVSVLIGCMRGFMYEAAMLFGWVLAFFVARWLAPDLSALLAKAIANENWRMGISFVLVFIAVLFTNGILAFALKALFSKPALRPMDRCLGGVFGIVRAGLVMLVMTLVVHILHLQEEEWWAQSRSAPWLNEAMEVSKPFLRSVLNLDEAEPSSITLPVLPDAEPV</sequence>
<evidence type="ECO:0000256" key="4">
    <source>
        <dbReference type="ARBA" id="ARBA00023136"/>
    </source>
</evidence>
<comment type="subcellular location">
    <subcellularLocation>
        <location evidence="1">Membrane</location>
        <topology evidence="1">Multi-pass membrane protein</topology>
    </subcellularLocation>
</comment>
<dbReference type="RefSeq" id="WP_126977335.1">
    <property type="nucleotide sequence ID" value="NZ_PQSP01000001.1"/>
</dbReference>
<feature type="transmembrane region" description="Helical" evidence="5">
    <location>
        <begin position="28"/>
        <end position="45"/>
    </location>
</feature>
<dbReference type="InterPro" id="IPR003825">
    <property type="entry name" value="Colicin-V_CvpA"/>
</dbReference>
<evidence type="ECO:0000256" key="5">
    <source>
        <dbReference type="SAM" id="Phobius"/>
    </source>
</evidence>
<dbReference type="Proteomes" id="UP000286947">
    <property type="component" value="Unassembled WGS sequence"/>
</dbReference>
<dbReference type="PANTHER" id="PTHR36926">
    <property type="entry name" value="COLICIN V PRODUCTION PROTEIN"/>
    <property type="match status" value="1"/>
</dbReference>
<feature type="transmembrane region" description="Helical" evidence="5">
    <location>
        <begin position="101"/>
        <end position="124"/>
    </location>
</feature>
<dbReference type="OrthoDB" id="9810601at2"/>
<name>A0A433SG81_9BURK</name>
<comment type="caution">
    <text evidence="6">The sequence shown here is derived from an EMBL/GenBank/DDBJ whole genome shotgun (WGS) entry which is preliminary data.</text>
</comment>
<dbReference type="GO" id="GO:0016020">
    <property type="term" value="C:membrane"/>
    <property type="evidence" value="ECO:0007669"/>
    <property type="project" value="UniProtKB-SubCell"/>
</dbReference>
<evidence type="ECO:0000313" key="7">
    <source>
        <dbReference type="Proteomes" id="UP000286947"/>
    </source>
</evidence>
<accession>A0A433SG81</accession>
<dbReference type="Pfam" id="PF02674">
    <property type="entry name" value="Colicin_V"/>
    <property type="match status" value="1"/>
</dbReference>
<keyword evidence="2 5" id="KW-0812">Transmembrane</keyword>
<dbReference type="GO" id="GO:0009403">
    <property type="term" value="P:toxin biosynthetic process"/>
    <property type="evidence" value="ECO:0007669"/>
    <property type="project" value="InterPro"/>
</dbReference>
<keyword evidence="7" id="KW-1185">Reference proteome</keyword>
<keyword evidence="3 5" id="KW-1133">Transmembrane helix</keyword>
<evidence type="ECO:0000256" key="2">
    <source>
        <dbReference type="ARBA" id="ARBA00022692"/>
    </source>
</evidence>